<feature type="transmembrane region" description="Helical" evidence="6">
    <location>
        <begin position="181"/>
        <end position="204"/>
    </location>
</feature>
<keyword evidence="9" id="KW-1185">Reference proteome</keyword>
<dbReference type="EMBL" id="LOWA01000054">
    <property type="protein sequence ID" value="KVE24474.1"/>
    <property type="molecule type" value="Genomic_DNA"/>
</dbReference>
<feature type="transmembrane region" description="Helical" evidence="6">
    <location>
        <begin position="30"/>
        <end position="53"/>
    </location>
</feature>
<accession>A0A124P882</accession>
<dbReference type="PANTHER" id="PTHR32322">
    <property type="entry name" value="INNER MEMBRANE TRANSPORTER"/>
    <property type="match status" value="1"/>
</dbReference>
<feature type="transmembrane region" description="Helical" evidence="6">
    <location>
        <begin position="210"/>
        <end position="229"/>
    </location>
</feature>
<feature type="domain" description="EamA" evidence="7">
    <location>
        <begin position="150"/>
        <end position="282"/>
    </location>
</feature>
<evidence type="ECO:0000259" key="7">
    <source>
        <dbReference type="Pfam" id="PF00892"/>
    </source>
</evidence>
<feature type="transmembrane region" description="Helical" evidence="6">
    <location>
        <begin position="92"/>
        <end position="114"/>
    </location>
</feature>
<comment type="caution">
    <text evidence="8">The sequence shown here is derived from an EMBL/GenBank/DDBJ whole genome shotgun (WGS) entry which is preliminary data.</text>
</comment>
<dbReference type="GO" id="GO:0016020">
    <property type="term" value="C:membrane"/>
    <property type="evidence" value="ECO:0007669"/>
    <property type="project" value="UniProtKB-SubCell"/>
</dbReference>
<sequence length="303" mass="31749">MKTESVVSYLFLSIIWGLSFLVVLKVVNGFGWVGAVSFRALVAGTTLLVVAAVKRRKIDVRTQWRSFAVVGATTVAGQLIGLSFATPRIGTAMAAILVATIPLFSMIIGQVWGLERVTPQRFAGLMLGAAGIVLLVGFPVVPVTRSFVLGCASSLFGSFCAALGSNYTLRRLRNVGALEVTASAFVFGGLITLPLLAFVPVASAPTVSDFAYLAVLGSLMSGFAYVTYFRLVSSIGATRAISVEFVVTVVAVCVGALMLGESLSAIQLTGAVIVAGGCALVLGITPDFLPGQARRRYRASQRK</sequence>
<dbReference type="Proteomes" id="UP000062788">
    <property type="component" value="Unassembled WGS sequence"/>
</dbReference>
<evidence type="ECO:0000256" key="3">
    <source>
        <dbReference type="ARBA" id="ARBA00022692"/>
    </source>
</evidence>
<dbReference type="PANTHER" id="PTHR32322:SF2">
    <property type="entry name" value="EAMA DOMAIN-CONTAINING PROTEIN"/>
    <property type="match status" value="1"/>
</dbReference>
<evidence type="ECO:0000313" key="9">
    <source>
        <dbReference type="Proteomes" id="UP000062788"/>
    </source>
</evidence>
<evidence type="ECO:0000256" key="2">
    <source>
        <dbReference type="ARBA" id="ARBA00007362"/>
    </source>
</evidence>
<evidence type="ECO:0000256" key="1">
    <source>
        <dbReference type="ARBA" id="ARBA00004141"/>
    </source>
</evidence>
<dbReference type="Pfam" id="PF00892">
    <property type="entry name" value="EamA"/>
    <property type="match status" value="2"/>
</dbReference>
<feature type="transmembrane region" description="Helical" evidence="6">
    <location>
        <begin position="147"/>
        <end position="169"/>
    </location>
</feature>
<evidence type="ECO:0000256" key="6">
    <source>
        <dbReference type="SAM" id="Phobius"/>
    </source>
</evidence>
<evidence type="ECO:0000313" key="8">
    <source>
        <dbReference type="EMBL" id="KVE24474.1"/>
    </source>
</evidence>
<keyword evidence="4 6" id="KW-1133">Transmembrane helix</keyword>
<organism evidence="8 9">
    <name type="scientific">Burkholderia singularis</name>
    <dbReference type="NCBI Taxonomy" id="1503053"/>
    <lineage>
        <taxon>Bacteria</taxon>
        <taxon>Pseudomonadati</taxon>
        <taxon>Pseudomonadota</taxon>
        <taxon>Betaproteobacteria</taxon>
        <taxon>Burkholderiales</taxon>
        <taxon>Burkholderiaceae</taxon>
        <taxon>Burkholderia</taxon>
        <taxon>pseudomallei group</taxon>
    </lineage>
</organism>
<comment type="subcellular location">
    <subcellularLocation>
        <location evidence="1">Membrane</location>
        <topology evidence="1">Multi-pass membrane protein</topology>
    </subcellularLocation>
</comment>
<evidence type="ECO:0000256" key="5">
    <source>
        <dbReference type="ARBA" id="ARBA00023136"/>
    </source>
</evidence>
<dbReference type="OrthoDB" id="9810556at2"/>
<dbReference type="InterPro" id="IPR037185">
    <property type="entry name" value="EmrE-like"/>
</dbReference>
<protein>
    <recommendedName>
        <fullName evidence="7">EamA domain-containing protein</fullName>
    </recommendedName>
</protein>
<dbReference type="InterPro" id="IPR050638">
    <property type="entry name" value="AA-Vitamin_Transporters"/>
</dbReference>
<feature type="transmembrane region" description="Helical" evidence="6">
    <location>
        <begin position="7"/>
        <end position="24"/>
    </location>
</feature>
<feature type="transmembrane region" description="Helical" evidence="6">
    <location>
        <begin position="265"/>
        <end position="289"/>
    </location>
</feature>
<feature type="transmembrane region" description="Helical" evidence="6">
    <location>
        <begin position="65"/>
        <end position="86"/>
    </location>
</feature>
<keyword evidence="5 6" id="KW-0472">Membrane</keyword>
<keyword evidence="3 6" id="KW-0812">Transmembrane</keyword>
<dbReference type="AlphaFoldDB" id="A0A124P882"/>
<name>A0A124P882_9BURK</name>
<reference evidence="8 9" key="1">
    <citation type="submission" date="2015-11" db="EMBL/GenBank/DDBJ databases">
        <title>Expanding the genomic diversity of Burkholderia species for the development of highly accurate diagnostics.</title>
        <authorList>
            <person name="Sahl J."/>
            <person name="Keim P."/>
            <person name="Wagner D."/>
        </authorList>
    </citation>
    <scope>NUCLEOTIDE SEQUENCE [LARGE SCALE GENOMIC DNA]</scope>
    <source>
        <strain evidence="8 9">TSV85</strain>
    </source>
</reference>
<evidence type="ECO:0000256" key="4">
    <source>
        <dbReference type="ARBA" id="ARBA00022989"/>
    </source>
</evidence>
<proteinExistence type="inferred from homology"/>
<dbReference type="SUPFAM" id="SSF103481">
    <property type="entry name" value="Multidrug resistance efflux transporter EmrE"/>
    <property type="match status" value="2"/>
</dbReference>
<feature type="transmembrane region" description="Helical" evidence="6">
    <location>
        <begin position="241"/>
        <end position="259"/>
    </location>
</feature>
<gene>
    <name evidence="8" type="ORF">WS67_20410</name>
</gene>
<feature type="transmembrane region" description="Helical" evidence="6">
    <location>
        <begin position="121"/>
        <end position="141"/>
    </location>
</feature>
<feature type="domain" description="EamA" evidence="7">
    <location>
        <begin position="10"/>
        <end position="136"/>
    </location>
</feature>
<comment type="similarity">
    <text evidence="2">Belongs to the EamA transporter family.</text>
</comment>
<dbReference type="InterPro" id="IPR000620">
    <property type="entry name" value="EamA_dom"/>
</dbReference>